<feature type="region of interest" description="Disordered" evidence="1">
    <location>
        <begin position="328"/>
        <end position="355"/>
    </location>
</feature>
<dbReference type="PRINTS" id="PR00109">
    <property type="entry name" value="TYRKINASE"/>
</dbReference>
<dbReference type="EMBL" id="CAADRA010006931">
    <property type="protein sequence ID" value="VFT97425.1"/>
    <property type="molecule type" value="Genomic_DNA"/>
</dbReference>
<dbReference type="Pfam" id="PF07714">
    <property type="entry name" value="PK_Tyr_Ser-Thr"/>
    <property type="match status" value="1"/>
</dbReference>
<name>A0A485LKF1_9STRA</name>
<dbReference type="InterPro" id="IPR011009">
    <property type="entry name" value="Kinase-like_dom_sf"/>
</dbReference>
<reference evidence="5 6" key="1">
    <citation type="submission" date="2019-03" db="EMBL/GenBank/DDBJ databases">
        <authorList>
            <person name="Gaulin E."/>
            <person name="Dumas B."/>
        </authorList>
    </citation>
    <scope>NUCLEOTIDE SEQUENCE [LARGE SCALE GENOMIC DNA]</scope>
    <source>
        <strain evidence="5">CBS 568.67</strain>
    </source>
</reference>
<reference evidence="4" key="2">
    <citation type="submission" date="2019-06" db="EMBL/GenBank/DDBJ databases">
        <title>Genomics analysis of Aphanomyces spp. identifies a new class of oomycete effector associated with host adaptation.</title>
        <authorList>
            <person name="Gaulin E."/>
        </authorList>
    </citation>
    <scope>NUCLEOTIDE SEQUENCE</scope>
    <source>
        <strain evidence="4">CBS 578.67</strain>
    </source>
</reference>
<dbReference type="InterPro" id="IPR051681">
    <property type="entry name" value="Ser/Thr_Kinases-Pseudokinases"/>
</dbReference>
<keyword evidence="6" id="KW-1185">Reference proteome</keyword>
<dbReference type="PANTHER" id="PTHR44329">
    <property type="entry name" value="SERINE/THREONINE-PROTEIN KINASE TNNI3K-RELATED"/>
    <property type="match status" value="1"/>
</dbReference>
<keyword evidence="2" id="KW-0812">Transmembrane</keyword>
<evidence type="ECO:0000259" key="3">
    <source>
        <dbReference type="PROSITE" id="PS50011"/>
    </source>
</evidence>
<dbReference type="EMBL" id="VJMH01006905">
    <property type="protein sequence ID" value="KAF0687507.1"/>
    <property type="molecule type" value="Genomic_DNA"/>
</dbReference>
<dbReference type="SUPFAM" id="SSF56112">
    <property type="entry name" value="Protein kinase-like (PK-like)"/>
    <property type="match status" value="1"/>
</dbReference>
<evidence type="ECO:0000313" key="4">
    <source>
        <dbReference type="EMBL" id="KAF0687507.1"/>
    </source>
</evidence>
<evidence type="ECO:0000256" key="1">
    <source>
        <dbReference type="SAM" id="MobiDB-lite"/>
    </source>
</evidence>
<organism evidence="5 6">
    <name type="scientific">Aphanomyces stellatus</name>
    <dbReference type="NCBI Taxonomy" id="120398"/>
    <lineage>
        <taxon>Eukaryota</taxon>
        <taxon>Sar</taxon>
        <taxon>Stramenopiles</taxon>
        <taxon>Oomycota</taxon>
        <taxon>Saprolegniomycetes</taxon>
        <taxon>Saprolegniales</taxon>
        <taxon>Verrucalvaceae</taxon>
        <taxon>Aphanomyces</taxon>
    </lineage>
</organism>
<dbReference type="OrthoDB" id="3256376at2759"/>
<feature type="compositionally biased region" description="Low complexity" evidence="1">
    <location>
        <begin position="121"/>
        <end position="141"/>
    </location>
</feature>
<proteinExistence type="predicted"/>
<dbReference type="Gene3D" id="1.10.510.10">
    <property type="entry name" value="Transferase(Phosphotransferase) domain 1"/>
    <property type="match status" value="1"/>
</dbReference>
<dbReference type="GO" id="GO:0004674">
    <property type="term" value="F:protein serine/threonine kinase activity"/>
    <property type="evidence" value="ECO:0007669"/>
    <property type="project" value="TreeGrafter"/>
</dbReference>
<accession>A0A485LKF1</accession>
<feature type="region of interest" description="Disordered" evidence="1">
    <location>
        <begin position="88"/>
        <end position="180"/>
    </location>
</feature>
<feature type="domain" description="Protein kinase" evidence="3">
    <location>
        <begin position="376"/>
        <end position="632"/>
    </location>
</feature>
<keyword evidence="2" id="KW-0472">Membrane</keyword>
<dbReference type="Proteomes" id="UP000332933">
    <property type="component" value="Unassembled WGS sequence"/>
</dbReference>
<evidence type="ECO:0000256" key="2">
    <source>
        <dbReference type="SAM" id="Phobius"/>
    </source>
</evidence>
<sequence>MAAAFTCLGVGPGGAFAAFRSNGRLVNCLTTVEDQTQDLYCHFFPSQGECNQAASRPNKPFKDFPIDDDYADATKYWTVAQATLRNAPLPTSEPAWTPPPIPSSTRAPPSTTTGPPPPPGSTLGTPRPPTTTASPSETTTISPPPPDTTTLTPSPATTPAPSTTTTDSPPPPLPDDDTLSQFQDATADWNCTRNYFYNLYAAAHKVNHSIVCLTVAESCHYTQTMQECDVWLHAQNGCYVTNTCGDNATVKLKIISSNTKPPVTTTPPSTTAAPSTASSPLTIVLVVGVVVTATLFLVLVWRRRQLLRRAGDAAGDFNLAESSAKAAPVGLKQPRRRHSTTLRRTTIPPSSPGVDFKDNPLDMGPLALWQLDAASVVADAVLCSGATCLVRVGAYHGQSVVVKKLKPTITDRATIQGFVNEIKLLSTLESPYVVTMIGCMWAHPSRVALVMEFMDGGDLRTYLDDTSSTQLCWTSSKRTLAHGIVQGVLYLHSLNIVHRDLDARNVLVNCDLQAKLTDFGHASNLEMDHDDATTSLDPHAAGCVAPEVLHGEAATDASDVFALGMLLWELDSHRTLTDDCRAADWIARRRAAIQFSSACPDAIRDIALACLAPNPADRPSALTVSAAFDPFVV</sequence>
<dbReference type="PROSITE" id="PS50011">
    <property type="entry name" value="PROTEIN_KINASE_DOM"/>
    <property type="match status" value="1"/>
</dbReference>
<dbReference type="PANTHER" id="PTHR44329:SF214">
    <property type="entry name" value="PROTEIN KINASE DOMAIN-CONTAINING PROTEIN"/>
    <property type="match status" value="1"/>
</dbReference>
<keyword evidence="2" id="KW-1133">Transmembrane helix</keyword>
<feature type="compositionally biased region" description="Low complexity" evidence="1">
    <location>
        <begin position="148"/>
        <end position="167"/>
    </location>
</feature>
<gene>
    <name evidence="5" type="primary">Aste57867_20746</name>
    <name evidence="4" type="ORF">As57867_020678</name>
    <name evidence="5" type="ORF">ASTE57867_20746</name>
</gene>
<dbReference type="InterPro" id="IPR001245">
    <property type="entry name" value="Ser-Thr/Tyr_kinase_cat_dom"/>
</dbReference>
<evidence type="ECO:0000313" key="6">
    <source>
        <dbReference type="Proteomes" id="UP000332933"/>
    </source>
</evidence>
<dbReference type="GO" id="GO:0005524">
    <property type="term" value="F:ATP binding"/>
    <property type="evidence" value="ECO:0007669"/>
    <property type="project" value="InterPro"/>
</dbReference>
<protein>
    <submittedName>
        <fullName evidence="5">Aste57867_20746 protein</fullName>
    </submittedName>
</protein>
<dbReference type="AlphaFoldDB" id="A0A485LKF1"/>
<evidence type="ECO:0000313" key="5">
    <source>
        <dbReference type="EMBL" id="VFT97425.1"/>
    </source>
</evidence>
<feature type="transmembrane region" description="Helical" evidence="2">
    <location>
        <begin position="281"/>
        <end position="301"/>
    </location>
</feature>
<feature type="compositionally biased region" description="Low complexity" evidence="1">
    <location>
        <begin position="103"/>
        <end position="113"/>
    </location>
</feature>
<dbReference type="InterPro" id="IPR000719">
    <property type="entry name" value="Prot_kinase_dom"/>
</dbReference>